<dbReference type="SUPFAM" id="SSF159127">
    <property type="entry name" value="HupF/HypC-like"/>
    <property type="match status" value="1"/>
</dbReference>
<dbReference type="Pfam" id="PF01455">
    <property type="entry name" value="HupF_HypC"/>
    <property type="match status" value="1"/>
</dbReference>
<comment type="caution">
    <text evidence="2">The sequence shown here is derived from an EMBL/GenBank/DDBJ whole genome shotgun (WGS) entry which is preliminary data.</text>
</comment>
<dbReference type="GO" id="GO:1902670">
    <property type="term" value="F:carbon dioxide binding"/>
    <property type="evidence" value="ECO:0007669"/>
    <property type="project" value="TreeGrafter"/>
</dbReference>
<dbReference type="PANTHER" id="PTHR35177:SF2">
    <property type="entry name" value="HYDROGENASE MATURATION FACTOR HYBG"/>
    <property type="match status" value="1"/>
</dbReference>
<dbReference type="NCBIfam" id="TIGR00074">
    <property type="entry name" value="hypC_hupF"/>
    <property type="match status" value="1"/>
</dbReference>
<evidence type="ECO:0000256" key="1">
    <source>
        <dbReference type="ARBA" id="ARBA00006018"/>
    </source>
</evidence>
<evidence type="ECO:0000313" key="2">
    <source>
        <dbReference type="EMBL" id="TCP61801.1"/>
    </source>
</evidence>
<keyword evidence="3" id="KW-1185">Reference proteome</keyword>
<dbReference type="InterPro" id="IPR001109">
    <property type="entry name" value="Hydrogenase_HupF/HypC"/>
</dbReference>
<dbReference type="RefSeq" id="WP_131920221.1">
    <property type="nucleotide sequence ID" value="NZ_JAOQNU010000025.1"/>
</dbReference>
<dbReference type="AlphaFoldDB" id="A0A4R2RPN6"/>
<dbReference type="PRINTS" id="PR00445">
    <property type="entry name" value="HUPFHYPC"/>
</dbReference>
<dbReference type="EMBL" id="SLXT01000025">
    <property type="protein sequence ID" value="TCP61801.1"/>
    <property type="molecule type" value="Genomic_DNA"/>
</dbReference>
<accession>A0A4R2RPN6</accession>
<dbReference type="PANTHER" id="PTHR35177">
    <property type="entry name" value="HYDROGENASE MATURATION FACTOR HYBG"/>
    <property type="match status" value="1"/>
</dbReference>
<gene>
    <name evidence="2" type="ORF">EDD73_12532</name>
</gene>
<sequence length="75" mass="8102">MCLAAPAQIVRIEEGGWLAEVESFGNRRSVGLTLVPEAKVGDYVIVHAGFAVEIIDEEAAKISLATWEELLCSTK</sequence>
<organism evidence="2 3">
    <name type="scientific">Heliophilum fasciatum</name>
    <dbReference type="NCBI Taxonomy" id="35700"/>
    <lineage>
        <taxon>Bacteria</taxon>
        <taxon>Bacillati</taxon>
        <taxon>Bacillota</taxon>
        <taxon>Clostridia</taxon>
        <taxon>Eubacteriales</taxon>
        <taxon>Heliobacteriaceae</taxon>
        <taxon>Heliophilum</taxon>
    </lineage>
</organism>
<reference evidence="2 3" key="1">
    <citation type="submission" date="2019-03" db="EMBL/GenBank/DDBJ databases">
        <title>Genomic Encyclopedia of Type Strains, Phase IV (KMG-IV): sequencing the most valuable type-strain genomes for metagenomic binning, comparative biology and taxonomic classification.</title>
        <authorList>
            <person name="Goeker M."/>
        </authorList>
    </citation>
    <scope>NUCLEOTIDE SEQUENCE [LARGE SCALE GENOMIC DNA]</scope>
    <source>
        <strain evidence="2 3">DSM 11170</strain>
    </source>
</reference>
<proteinExistence type="inferred from homology"/>
<dbReference type="Gene3D" id="2.30.30.140">
    <property type="match status" value="1"/>
</dbReference>
<dbReference type="GO" id="GO:0051604">
    <property type="term" value="P:protein maturation"/>
    <property type="evidence" value="ECO:0007669"/>
    <property type="project" value="TreeGrafter"/>
</dbReference>
<evidence type="ECO:0000313" key="3">
    <source>
        <dbReference type="Proteomes" id="UP000294813"/>
    </source>
</evidence>
<protein>
    <submittedName>
        <fullName evidence="2">Hydrogenase maturation protein HypC</fullName>
    </submittedName>
</protein>
<dbReference type="Proteomes" id="UP000294813">
    <property type="component" value="Unassembled WGS sequence"/>
</dbReference>
<dbReference type="GO" id="GO:0005506">
    <property type="term" value="F:iron ion binding"/>
    <property type="evidence" value="ECO:0007669"/>
    <property type="project" value="TreeGrafter"/>
</dbReference>
<comment type="similarity">
    <text evidence="1">Belongs to the HupF/HypC family.</text>
</comment>
<dbReference type="FunFam" id="2.30.30.140:FF:000022">
    <property type="entry name" value="Hydrogenase assembly chaperone HybG"/>
    <property type="match status" value="1"/>
</dbReference>
<dbReference type="OrthoDB" id="9806017at2"/>
<name>A0A4R2RPN6_9FIRM</name>